<proteinExistence type="inferred from homology"/>
<evidence type="ECO:0000256" key="2">
    <source>
        <dbReference type="ARBA" id="ARBA00022481"/>
    </source>
</evidence>
<dbReference type="InterPro" id="IPR012902">
    <property type="entry name" value="N_methyl_site"/>
</dbReference>
<accession>A0A923HHJ2</accession>
<keyword evidence="3" id="KW-0812">Transmembrane</keyword>
<dbReference type="Gene3D" id="3.30.700.10">
    <property type="entry name" value="Glycoprotein, Type 4 Pilin"/>
    <property type="match status" value="1"/>
</dbReference>
<dbReference type="EMBL" id="JACOFV010000018">
    <property type="protein sequence ID" value="MBC3863859.1"/>
    <property type="molecule type" value="Genomic_DNA"/>
</dbReference>
<dbReference type="NCBIfam" id="TIGR02532">
    <property type="entry name" value="IV_pilin_GFxxxE"/>
    <property type="match status" value="1"/>
</dbReference>
<keyword evidence="2" id="KW-0488">Methylation</keyword>
<dbReference type="Proteomes" id="UP000634011">
    <property type="component" value="Unassembled WGS sequence"/>
</dbReference>
<sequence length="152" mass="14983">MKSTQTNKSGFTLIELMIVVAIIGILAAVAIPQYANYTNRAKASSTIGELAAYKTGVADCVNQSGLAPGVTIAGCAAGTGGVPAVTTSTNVPTLSISTAGVMTGTSAATNSSGAAMSFVDTPSIGSAAILWSMTGTICDSTRGMKPGQGDCP</sequence>
<evidence type="ECO:0000313" key="4">
    <source>
        <dbReference type="EMBL" id="MBC3863859.1"/>
    </source>
</evidence>
<dbReference type="InterPro" id="IPR045584">
    <property type="entry name" value="Pilin-like"/>
</dbReference>
<feature type="transmembrane region" description="Helical" evidence="3">
    <location>
        <begin position="12"/>
        <end position="35"/>
    </location>
</feature>
<comment type="similarity">
    <text evidence="1">Belongs to the N-Me-Phe pilin family.</text>
</comment>
<keyword evidence="3" id="KW-0472">Membrane</keyword>
<name>A0A923HHJ2_9BURK</name>
<dbReference type="PANTHER" id="PTHR30093">
    <property type="entry name" value="GENERAL SECRETION PATHWAY PROTEIN G"/>
    <property type="match status" value="1"/>
</dbReference>
<organism evidence="4 5">
    <name type="scientific">Undibacterium jejuense</name>
    <dbReference type="NCBI Taxonomy" id="1344949"/>
    <lineage>
        <taxon>Bacteria</taxon>
        <taxon>Pseudomonadati</taxon>
        <taxon>Pseudomonadota</taxon>
        <taxon>Betaproteobacteria</taxon>
        <taxon>Burkholderiales</taxon>
        <taxon>Oxalobacteraceae</taxon>
        <taxon>Undibacterium</taxon>
    </lineage>
</organism>
<comment type="caution">
    <text evidence="4">The sequence shown here is derived from an EMBL/GenBank/DDBJ whole genome shotgun (WGS) entry which is preliminary data.</text>
</comment>
<dbReference type="RefSeq" id="WP_186913807.1">
    <property type="nucleotide sequence ID" value="NZ_JACOFV010000018.1"/>
</dbReference>
<protein>
    <submittedName>
        <fullName evidence="4">Prepilin-type N-terminal cleavage/methylation domain-containing protein</fullName>
    </submittedName>
</protein>
<reference evidence="4" key="1">
    <citation type="submission" date="2020-08" db="EMBL/GenBank/DDBJ databases">
        <title>Novel species isolated from subtropical streams in China.</title>
        <authorList>
            <person name="Lu H."/>
        </authorList>
    </citation>
    <scope>NUCLEOTIDE SEQUENCE</scope>
    <source>
        <strain evidence="4">KACC 12607</strain>
    </source>
</reference>
<dbReference type="PROSITE" id="PS00409">
    <property type="entry name" value="PROKAR_NTER_METHYL"/>
    <property type="match status" value="1"/>
</dbReference>
<keyword evidence="5" id="KW-1185">Reference proteome</keyword>
<evidence type="ECO:0000256" key="3">
    <source>
        <dbReference type="SAM" id="Phobius"/>
    </source>
</evidence>
<keyword evidence="3" id="KW-1133">Transmembrane helix</keyword>
<dbReference type="Pfam" id="PF07963">
    <property type="entry name" value="N_methyl"/>
    <property type="match status" value="1"/>
</dbReference>
<evidence type="ECO:0000256" key="1">
    <source>
        <dbReference type="ARBA" id="ARBA00005233"/>
    </source>
</evidence>
<evidence type="ECO:0000313" key="5">
    <source>
        <dbReference type="Proteomes" id="UP000634011"/>
    </source>
</evidence>
<dbReference type="SUPFAM" id="SSF54523">
    <property type="entry name" value="Pili subunits"/>
    <property type="match status" value="1"/>
</dbReference>
<dbReference type="PANTHER" id="PTHR30093:SF34">
    <property type="entry name" value="PREPILIN PEPTIDASE-DEPENDENT PROTEIN D"/>
    <property type="match status" value="1"/>
</dbReference>
<gene>
    <name evidence="4" type="ORF">H8K32_17265</name>
</gene>
<dbReference type="AlphaFoldDB" id="A0A923HHJ2"/>